<dbReference type="GO" id="GO:0016740">
    <property type="term" value="F:transferase activity"/>
    <property type="evidence" value="ECO:0007669"/>
    <property type="project" value="UniProtKB-KW"/>
</dbReference>
<sequence length="329" mass="36849">MVVSQPTHHGPQLAEHPRDDNRDDTTAWPSVCVVIPTHNRPELVRAAIASVLGQDYAGTIEIVVVFDRSEPDHTLARQGDDRAVRVIHNVRTPGLAGSRNSGILSARADIVAFCDDDDQWLPLKLSRQVSLLQTSPDCEMTSTSIVIDFEGRSIVRLAGQDRVTYAELLRSRKSMLHSSGFVFRRDALIEGIGLIDEDTPRSMAEDWDILLRAARRRPILHIDEPLVRVRWGPTSFFANDWQVRNEARLWMLAHHPDIARDRKGFGLTHGKLAFGHAMLGQRRQAVREALLAASRNPLEPRLYLALLVAARVLPGQRVVNALNRRGHGI</sequence>
<dbReference type="PANTHER" id="PTHR43685:SF2">
    <property type="entry name" value="GLYCOSYLTRANSFERASE 2-LIKE DOMAIN-CONTAINING PROTEIN"/>
    <property type="match status" value="1"/>
</dbReference>
<organism evidence="3 4">
    <name type="scientific">Nocardioides mangrovicus</name>
    <dbReference type="NCBI Taxonomy" id="2478913"/>
    <lineage>
        <taxon>Bacteria</taxon>
        <taxon>Bacillati</taxon>
        <taxon>Actinomycetota</taxon>
        <taxon>Actinomycetes</taxon>
        <taxon>Propionibacteriales</taxon>
        <taxon>Nocardioidaceae</taxon>
        <taxon>Nocardioides</taxon>
    </lineage>
</organism>
<name>A0A3L8NYB1_9ACTN</name>
<dbReference type="SUPFAM" id="SSF53448">
    <property type="entry name" value="Nucleotide-diphospho-sugar transferases"/>
    <property type="match status" value="1"/>
</dbReference>
<evidence type="ECO:0000256" key="1">
    <source>
        <dbReference type="SAM" id="MobiDB-lite"/>
    </source>
</evidence>
<reference evidence="3 4" key="1">
    <citation type="submission" date="2018-10" db="EMBL/GenBank/DDBJ databases">
        <title>Marmoricola sp. 4Q3S-7 whole genome shotgun sequence.</title>
        <authorList>
            <person name="Li F."/>
        </authorList>
    </citation>
    <scope>NUCLEOTIDE SEQUENCE [LARGE SCALE GENOMIC DNA]</scope>
    <source>
        <strain evidence="3 4">4Q3S-7</strain>
    </source>
</reference>
<dbReference type="InterPro" id="IPR050834">
    <property type="entry name" value="Glycosyltransf_2"/>
</dbReference>
<dbReference type="EMBL" id="RDBE01000010">
    <property type="protein sequence ID" value="RLV47617.1"/>
    <property type="molecule type" value="Genomic_DNA"/>
</dbReference>
<dbReference type="Pfam" id="PF00535">
    <property type="entry name" value="Glycos_transf_2"/>
    <property type="match status" value="1"/>
</dbReference>
<dbReference type="OrthoDB" id="153025at2"/>
<accession>A0A3L8NYB1</accession>
<keyword evidence="4" id="KW-1185">Reference proteome</keyword>
<dbReference type="InterPro" id="IPR001173">
    <property type="entry name" value="Glyco_trans_2-like"/>
</dbReference>
<dbReference type="Gene3D" id="3.90.550.10">
    <property type="entry name" value="Spore Coat Polysaccharide Biosynthesis Protein SpsA, Chain A"/>
    <property type="match status" value="1"/>
</dbReference>
<proteinExistence type="predicted"/>
<dbReference type="PANTHER" id="PTHR43685">
    <property type="entry name" value="GLYCOSYLTRANSFERASE"/>
    <property type="match status" value="1"/>
</dbReference>
<keyword evidence="3" id="KW-0808">Transferase</keyword>
<feature type="domain" description="Glycosyltransferase 2-like" evidence="2">
    <location>
        <begin position="32"/>
        <end position="189"/>
    </location>
</feature>
<comment type="caution">
    <text evidence="3">The sequence shown here is derived from an EMBL/GenBank/DDBJ whole genome shotgun (WGS) entry which is preliminary data.</text>
</comment>
<evidence type="ECO:0000259" key="2">
    <source>
        <dbReference type="Pfam" id="PF00535"/>
    </source>
</evidence>
<dbReference type="CDD" id="cd00761">
    <property type="entry name" value="Glyco_tranf_GTA_type"/>
    <property type="match status" value="1"/>
</dbReference>
<evidence type="ECO:0000313" key="4">
    <source>
        <dbReference type="Proteomes" id="UP000281708"/>
    </source>
</evidence>
<evidence type="ECO:0000313" key="3">
    <source>
        <dbReference type="EMBL" id="RLV47617.1"/>
    </source>
</evidence>
<dbReference type="InterPro" id="IPR029044">
    <property type="entry name" value="Nucleotide-diphossugar_trans"/>
</dbReference>
<gene>
    <name evidence="3" type="ORF">D9V37_15755</name>
</gene>
<feature type="compositionally biased region" description="Basic and acidic residues" evidence="1">
    <location>
        <begin position="15"/>
        <end position="25"/>
    </location>
</feature>
<feature type="region of interest" description="Disordered" evidence="1">
    <location>
        <begin position="1"/>
        <end position="25"/>
    </location>
</feature>
<protein>
    <submittedName>
        <fullName evidence="3">Glycosyltransferase family 2 protein</fullName>
    </submittedName>
</protein>
<dbReference type="Proteomes" id="UP000281708">
    <property type="component" value="Unassembled WGS sequence"/>
</dbReference>
<dbReference type="AlphaFoldDB" id="A0A3L8NYB1"/>